<sequence>MRTLASAPNSGNTGSRISRARSGFLNIDDDWSEMELEALLSFVKKYGLGNWNVKFQDPDLQIIRNKTARELAEKWEMVASKMLPYLPNSCMLPVTADRSTLDASHGNGFHSTVKLPTVQFPTAKFPIHRPSPRVGIPPFQLLREDNQALNWGRIKPSSNGSFGPYIQGSSTGAFHSPHPLAGARPRELNANFNTMNAQLLAQFHNERPNLLAQNFRPTSVQTPLIPPSSLSETTASSPANVGTEARPQLLMGGQIPLPNNFRLNENAVHHDDDNTK</sequence>
<gene>
    <name evidence="3" type="ORF">V8G54_026132</name>
</gene>
<organism evidence="3 4">
    <name type="scientific">Vigna mungo</name>
    <name type="common">Black gram</name>
    <name type="synonym">Phaseolus mungo</name>
    <dbReference type="NCBI Taxonomy" id="3915"/>
    <lineage>
        <taxon>Eukaryota</taxon>
        <taxon>Viridiplantae</taxon>
        <taxon>Streptophyta</taxon>
        <taxon>Embryophyta</taxon>
        <taxon>Tracheophyta</taxon>
        <taxon>Spermatophyta</taxon>
        <taxon>Magnoliopsida</taxon>
        <taxon>eudicotyledons</taxon>
        <taxon>Gunneridae</taxon>
        <taxon>Pentapetalae</taxon>
        <taxon>rosids</taxon>
        <taxon>fabids</taxon>
        <taxon>Fabales</taxon>
        <taxon>Fabaceae</taxon>
        <taxon>Papilionoideae</taxon>
        <taxon>50 kb inversion clade</taxon>
        <taxon>NPAAA clade</taxon>
        <taxon>indigoferoid/millettioid clade</taxon>
        <taxon>Phaseoleae</taxon>
        <taxon>Vigna</taxon>
    </lineage>
</organism>
<dbReference type="Proteomes" id="UP001374535">
    <property type="component" value="Chromosome 8"/>
</dbReference>
<evidence type="ECO:0000313" key="4">
    <source>
        <dbReference type="Proteomes" id="UP001374535"/>
    </source>
</evidence>
<feature type="domain" description="Myb-like" evidence="2">
    <location>
        <begin position="31"/>
        <end position="79"/>
    </location>
</feature>
<proteinExistence type="predicted"/>
<dbReference type="AlphaFoldDB" id="A0AAQ3RP72"/>
<keyword evidence="4" id="KW-1185">Reference proteome</keyword>
<dbReference type="InterPro" id="IPR001005">
    <property type="entry name" value="SANT/Myb"/>
</dbReference>
<reference evidence="3 4" key="1">
    <citation type="journal article" date="2023" name="Life. Sci Alliance">
        <title>Evolutionary insights into 3D genome organization and epigenetic landscape of Vigna mungo.</title>
        <authorList>
            <person name="Junaid A."/>
            <person name="Singh B."/>
            <person name="Bhatia S."/>
        </authorList>
    </citation>
    <scope>NUCLEOTIDE SEQUENCE [LARGE SCALE GENOMIC DNA]</scope>
    <source>
        <strain evidence="3">Urdbean</strain>
    </source>
</reference>
<dbReference type="EMBL" id="CP144693">
    <property type="protein sequence ID" value="WVZ00063.1"/>
    <property type="molecule type" value="Genomic_DNA"/>
</dbReference>
<dbReference type="PROSITE" id="PS50090">
    <property type="entry name" value="MYB_LIKE"/>
    <property type="match status" value="1"/>
</dbReference>
<feature type="region of interest" description="Disordered" evidence="1">
    <location>
        <begin position="219"/>
        <end position="240"/>
    </location>
</feature>
<name>A0AAQ3RP72_VIGMU</name>
<dbReference type="CDD" id="cd11660">
    <property type="entry name" value="SANT_TRF"/>
    <property type="match status" value="1"/>
</dbReference>
<accession>A0AAQ3RP72</accession>
<evidence type="ECO:0000256" key="1">
    <source>
        <dbReference type="SAM" id="MobiDB-lite"/>
    </source>
</evidence>
<evidence type="ECO:0000313" key="3">
    <source>
        <dbReference type="EMBL" id="WVZ00063.1"/>
    </source>
</evidence>
<dbReference type="InterPro" id="IPR009057">
    <property type="entry name" value="Homeodomain-like_sf"/>
</dbReference>
<dbReference type="SUPFAM" id="SSF46689">
    <property type="entry name" value="Homeodomain-like"/>
    <property type="match status" value="1"/>
</dbReference>
<dbReference type="Gene3D" id="1.10.10.60">
    <property type="entry name" value="Homeodomain-like"/>
    <property type="match status" value="1"/>
</dbReference>
<evidence type="ECO:0000259" key="2">
    <source>
        <dbReference type="PROSITE" id="PS50090"/>
    </source>
</evidence>
<protein>
    <recommendedName>
        <fullName evidence="2">Myb-like domain-containing protein</fullName>
    </recommendedName>
</protein>